<organism evidence="2 3">
    <name type="scientific">Oryza sativa subsp. japonica</name>
    <name type="common">Rice</name>
    <dbReference type="NCBI Taxonomy" id="39947"/>
    <lineage>
        <taxon>Eukaryota</taxon>
        <taxon>Viridiplantae</taxon>
        <taxon>Streptophyta</taxon>
        <taxon>Embryophyta</taxon>
        <taxon>Tracheophyta</taxon>
        <taxon>Spermatophyta</taxon>
        <taxon>Magnoliopsida</taxon>
        <taxon>Liliopsida</taxon>
        <taxon>Poales</taxon>
        <taxon>Poaceae</taxon>
        <taxon>BOP clade</taxon>
        <taxon>Oryzoideae</taxon>
        <taxon>Oryzeae</taxon>
        <taxon>Oryzinae</taxon>
        <taxon>Oryza</taxon>
        <taxon>Oryza sativa</taxon>
    </lineage>
</organism>
<gene>
    <name evidence="2" type="primary">P0036C11.31</name>
</gene>
<proteinExistence type="predicted"/>
<reference evidence="3" key="2">
    <citation type="journal article" date="2008" name="Nucleic Acids Res.">
        <title>The rice annotation project database (RAP-DB): 2008 update.</title>
        <authorList>
            <consortium name="The rice annotation project (RAP)"/>
        </authorList>
    </citation>
    <scope>GENOME REANNOTATION</scope>
    <source>
        <strain evidence="3">cv. Nipponbare</strain>
    </source>
</reference>
<evidence type="ECO:0000313" key="2">
    <source>
        <dbReference type="EMBL" id="BAD45785.1"/>
    </source>
</evidence>
<protein>
    <submittedName>
        <fullName evidence="2">Uncharacterized protein</fullName>
    </submittedName>
</protein>
<keyword evidence="1" id="KW-1133">Transmembrane helix</keyword>
<name>Q654I2_ORYSJ</name>
<evidence type="ECO:0000256" key="1">
    <source>
        <dbReference type="SAM" id="Phobius"/>
    </source>
</evidence>
<keyword evidence="1" id="KW-0472">Membrane</keyword>
<dbReference type="EMBL" id="AP004688">
    <property type="protein sequence ID" value="BAD45785.1"/>
    <property type="molecule type" value="Genomic_DNA"/>
</dbReference>
<evidence type="ECO:0000313" key="3">
    <source>
        <dbReference type="Proteomes" id="UP000000763"/>
    </source>
</evidence>
<reference evidence="3" key="1">
    <citation type="journal article" date="2005" name="Nature">
        <title>The map-based sequence of the rice genome.</title>
        <authorList>
            <consortium name="International rice genome sequencing project (IRGSP)"/>
            <person name="Matsumoto T."/>
            <person name="Wu J."/>
            <person name="Kanamori H."/>
            <person name="Katayose Y."/>
            <person name="Fujisawa M."/>
            <person name="Namiki N."/>
            <person name="Mizuno H."/>
            <person name="Yamamoto K."/>
            <person name="Antonio B.A."/>
            <person name="Baba T."/>
            <person name="Sakata K."/>
            <person name="Nagamura Y."/>
            <person name="Aoki H."/>
            <person name="Arikawa K."/>
            <person name="Arita K."/>
            <person name="Bito T."/>
            <person name="Chiden Y."/>
            <person name="Fujitsuka N."/>
            <person name="Fukunaka R."/>
            <person name="Hamada M."/>
            <person name="Harada C."/>
            <person name="Hayashi A."/>
            <person name="Hijishita S."/>
            <person name="Honda M."/>
            <person name="Hosokawa S."/>
            <person name="Ichikawa Y."/>
            <person name="Idonuma A."/>
            <person name="Iijima M."/>
            <person name="Ikeda M."/>
            <person name="Ikeno M."/>
            <person name="Ito K."/>
            <person name="Ito S."/>
            <person name="Ito T."/>
            <person name="Ito Y."/>
            <person name="Ito Y."/>
            <person name="Iwabuchi A."/>
            <person name="Kamiya K."/>
            <person name="Karasawa W."/>
            <person name="Kurita K."/>
            <person name="Katagiri S."/>
            <person name="Kikuta A."/>
            <person name="Kobayashi H."/>
            <person name="Kobayashi N."/>
            <person name="Machita K."/>
            <person name="Maehara T."/>
            <person name="Masukawa M."/>
            <person name="Mizubayashi T."/>
            <person name="Mukai Y."/>
            <person name="Nagasaki H."/>
            <person name="Nagata Y."/>
            <person name="Naito S."/>
            <person name="Nakashima M."/>
            <person name="Nakama Y."/>
            <person name="Nakamichi Y."/>
            <person name="Nakamura M."/>
            <person name="Meguro A."/>
            <person name="Negishi M."/>
            <person name="Ohta I."/>
            <person name="Ohta T."/>
            <person name="Okamoto M."/>
            <person name="Ono N."/>
            <person name="Saji S."/>
            <person name="Sakaguchi M."/>
            <person name="Sakai K."/>
            <person name="Shibata M."/>
            <person name="Shimokawa T."/>
            <person name="Song J."/>
            <person name="Takazaki Y."/>
            <person name="Terasawa K."/>
            <person name="Tsugane M."/>
            <person name="Tsuji K."/>
            <person name="Ueda S."/>
            <person name="Waki K."/>
            <person name="Yamagata H."/>
            <person name="Yamamoto M."/>
            <person name="Yamamoto S."/>
            <person name="Yamane H."/>
            <person name="Yoshiki S."/>
            <person name="Yoshihara R."/>
            <person name="Yukawa K."/>
            <person name="Zhong H."/>
            <person name="Yano M."/>
            <person name="Yuan Q."/>
            <person name="Ouyang S."/>
            <person name="Liu J."/>
            <person name="Jones K.M."/>
            <person name="Gansberger K."/>
            <person name="Moffat K."/>
            <person name="Hill J."/>
            <person name="Bera J."/>
            <person name="Fadrosh D."/>
            <person name="Jin S."/>
            <person name="Johri S."/>
            <person name="Kim M."/>
            <person name="Overton L."/>
            <person name="Reardon M."/>
            <person name="Tsitrin T."/>
            <person name="Vuong H."/>
            <person name="Weaver B."/>
            <person name="Ciecko A."/>
            <person name="Tallon L."/>
            <person name="Jackson J."/>
            <person name="Pai G."/>
            <person name="Aken S.V."/>
            <person name="Utterback T."/>
            <person name="Reidmuller S."/>
            <person name="Feldblyum T."/>
            <person name="Hsiao J."/>
            <person name="Zismann V."/>
            <person name="Iobst S."/>
            <person name="de Vazeille A.R."/>
            <person name="Buell C.R."/>
            <person name="Ying K."/>
            <person name="Li Y."/>
            <person name="Lu T."/>
            <person name="Huang Y."/>
            <person name="Zhao Q."/>
            <person name="Feng Q."/>
            <person name="Zhang L."/>
            <person name="Zhu J."/>
            <person name="Weng Q."/>
            <person name="Mu J."/>
            <person name="Lu Y."/>
            <person name="Fan D."/>
            <person name="Liu Y."/>
            <person name="Guan J."/>
            <person name="Zhang Y."/>
            <person name="Yu S."/>
            <person name="Liu X."/>
            <person name="Zhang Y."/>
            <person name="Hong G."/>
            <person name="Han B."/>
            <person name="Choisne N."/>
            <person name="Demange N."/>
            <person name="Orjeda G."/>
            <person name="Samain S."/>
            <person name="Cattolico L."/>
            <person name="Pelletier E."/>
            <person name="Couloux A."/>
            <person name="Segurens B."/>
            <person name="Wincker P."/>
            <person name="D'Hont A."/>
            <person name="Scarpelli C."/>
            <person name="Weissenbach J."/>
            <person name="Salanoubat M."/>
            <person name="Quetier F."/>
            <person name="Yu Y."/>
            <person name="Kim H.R."/>
            <person name="Rambo T."/>
            <person name="Currie J."/>
            <person name="Collura K."/>
            <person name="Luo M."/>
            <person name="Yang T."/>
            <person name="Ammiraju J.S.S."/>
            <person name="Engler F."/>
            <person name="Soderlund C."/>
            <person name="Wing R.A."/>
            <person name="Palmer L.E."/>
            <person name="de la Bastide M."/>
            <person name="Spiegel L."/>
            <person name="Nascimento L."/>
            <person name="Zutavern T."/>
            <person name="O'Shaughnessy A."/>
            <person name="Dike S."/>
            <person name="Dedhia N."/>
            <person name="Preston R."/>
            <person name="Balija V."/>
            <person name="McCombie W.R."/>
            <person name="Chow T."/>
            <person name="Chen H."/>
            <person name="Chung M."/>
            <person name="Chen C."/>
            <person name="Shaw J."/>
            <person name="Wu H."/>
            <person name="Hsiao K."/>
            <person name="Chao Y."/>
            <person name="Chu M."/>
            <person name="Cheng C."/>
            <person name="Hour A."/>
            <person name="Lee P."/>
            <person name="Lin S."/>
            <person name="Lin Y."/>
            <person name="Liou J."/>
            <person name="Liu S."/>
            <person name="Hsing Y."/>
            <person name="Raghuvanshi S."/>
            <person name="Mohanty A."/>
            <person name="Bharti A.K."/>
            <person name="Gaur A."/>
            <person name="Gupta V."/>
            <person name="Kumar D."/>
            <person name="Ravi V."/>
            <person name="Vij S."/>
            <person name="Kapur A."/>
            <person name="Khurana P."/>
            <person name="Khurana P."/>
            <person name="Khurana J.P."/>
            <person name="Tyagi A.K."/>
            <person name="Gaikwad K."/>
            <person name="Singh A."/>
            <person name="Dalal V."/>
            <person name="Srivastava S."/>
            <person name="Dixit A."/>
            <person name="Pal A.K."/>
            <person name="Ghazi I.A."/>
            <person name="Yadav M."/>
            <person name="Pandit A."/>
            <person name="Bhargava A."/>
            <person name="Sureshbabu K."/>
            <person name="Batra K."/>
            <person name="Sharma T.R."/>
            <person name="Mohapatra T."/>
            <person name="Singh N.K."/>
            <person name="Messing J."/>
            <person name="Nelson A.B."/>
            <person name="Fuks G."/>
            <person name="Kavchok S."/>
            <person name="Keizer G."/>
            <person name="Linton E."/>
            <person name="Llaca V."/>
            <person name="Song R."/>
            <person name="Tanyolac B."/>
            <person name="Young S."/>
            <person name="Ho-Il K."/>
            <person name="Hahn J.H."/>
            <person name="Sangsakoo G."/>
            <person name="Vanavichit A."/>
            <person name="de Mattos Luiz.A.T."/>
            <person name="Zimmer P.D."/>
            <person name="Malone G."/>
            <person name="Dellagostin O."/>
            <person name="de Oliveira A.C."/>
            <person name="Bevan M."/>
            <person name="Bancroft I."/>
            <person name="Minx P."/>
            <person name="Cordum H."/>
            <person name="Wilson R."/>
            <person name="Cheng Z."/>
            <person name="Jin W."/>
            <person name="Jiang J."/>
            <person name="Leong S.A."/>
            <person name="Iwama H."/>
            <person name="Gojobori T."/>
            <person name="Itoh T."/>
            <person name="Niimura Y."/>
            <person name="Fujii Y."/>
            <person name="Habara T."/>
            <person name="Sakai H."/>
            <person name="Sato Y."/>
            <person name="Wilson G."/>
            <person name="Kumar K."/>
            <person name="McCouch S."/>
            <person name="Juretic N."/>
            <person name="Hoen D."/>
            <person name="Wright S."/>
            <person name="Bruskiewich R."/>
            <person name="Bureau T."/>
            <person name="Miyao A."/>
            <person name="Hirochika H."/>
            <person name="Nishikawa T."/>
            <person name="Kadowaki K."/>
            <person name="Sugiura M."/>
            <person name="Burr B."/>
            <person name="Sasaki T."/>
        </authorList>
    </citation>
    <scope>NUCLEOTIDE SEQUENCE [LARGE SCALE GENOMIC DNA]</scope>
    <source>
        <strain evidence="3">cv. Nipponbare</strain>
    </source>
</reference>
<accession>Q654I2</accession>
<feature type="transmembrane region" description="Helical" evidence="1">
    <location>
        <begin position="84"/>
        <end position="101"/>
    </location>
</feature>
<sequence>MKSCVGPFEAEGKPYPWLLPSVAPPKDEDANLGISFSPKPQTLLCKMRRPSTPPTTAACPPTATASGAACCSFQQPTSRRESRSGGATAGSVLVILIYVFLLHRHFVLHHAGCRRDQLN</sequence>
<dbReference type="Proteomes" id="UP000000763">
    <property type="component" value="Chromosome 6"/>
</dbReference>
<keyword evidence="1" id="KW-0812">Transmembrane</keyword>
<dbReference type="AlphaFoldDB" id="Q654I2"/>